<keyword evidence="3" id="KW-0694">RNA-binding</keyword>
<dbReference type="NCBIfam" id="NF010191">
    <property type="entry name" value="PRK13670.1"/>
    <property type="match status" value="1"/>
</dbReference>
<feature type="binding site" evidence="3">
    <location>
        <position position="101"/>
    </location>
    <ligand>
        <name>ATP</name>
        <dbReference type="ChEBI" id="CHEBI:30616"/>
    </ligand>
</feature>
<dbReference type="RefSeq" id="WP_160835500.1">
    <property type="nucleotide sequence ID" value="NZ_WMET01000001.1"/>
</dbReference>
<comment type="caution">
    <text evidence="4">The sequence shown here is derived from an EMBL/GenBank/DDBJ whole genome shotgun (WGS) entry which is preliminary data.</text>
</comment>
<dbReference type="GO" id="GO:0005524">
    <property type="term" value="F:ATP binding"/>
    <property type="evidence" value="ECO:0007669"/>
    <property type="project" value="UniProtKB-KW"/>
</dbReference>
<dbReference type="EC" id="6.3.4.-" evidence="3"/>
<dbReference type="HAMAP" id="MF_01539">
    <property type="entry name" value="TmcAL"/>
    <property type="match status" value="1"/>
</dbReference>
<dbReference type="Pfam" id="PF05636">
    <property type="entry name" value="HIGH_NTase1"/>
    <property type="match status" value="1"/>
</dbReference>
<sequence length="407" mass="46713">MRSCGVVVEYNPFHNGHYYHLEQAREHSGADVMIAIMSGHFLQRGEPAIMDKWHRAEAALKNGADLVLELPFLYAVQHSDYFSQGAVQTLIEAGVDAICFGSESGDIDAFMKAYSHMNDYQEEYNTALRTHLNEGHSFPESSRLAYESIQFPSEAVDLSQPNNILGYSYVKQIMSYAPSVTPLTIHRKSSHYHDEHITGPIASATSIRRQMIEAGALTKETKQTMPAEVPDLLDDYKNTYGCWHQWEAYFHLLQYKVLTMDEETLRCFHGMDEGLEYRLKRAMKKAVTFEDFMNRVKTKRYTWTRLQRTMTHLLVGTDKDEARRGLRETPPPYARILGMNETGRKYLKWAKKETETSFITQPQAMQHPLLDLESRAAAAYYSLLPAADRVSRLNREYEAPVILSTNM</sequence>
<dbReference type="PANTHER" id="PTHR37825">
    <property type="entry name" value="TRNA(MET) CYTIDINE ACETATE LIGASE"/>
    <property type="match status" value="1"/>
</dbReference>
<dbReference type="Gene3D" id="3.40.50.620">
    <property type="entry name" value="HUPs"/>
    <property type="match status" value="1"/>
</dbReference>
<dbReference type="InterPro" id="IPR014729">
    <property type="entry name" value="Rossmann-like_a/b/a_fold"/>
</dbReference>
<dbReference type="InterPro" id="IPR008513">
    <property type="entry name" value="tRNA(Met)_cyd_acetate_ligase"/>
</dbReference>
<dbReference type="PANTHER" id="PTHR37825:SF1">
    <property type="entry name" value="TRNA(MET) CYTIDINE ACETATE LIGASE"/>
    <property type="match status" value="1"/>
</dbReference>
<keyword evidence="1 3" id="KW-0436">Ligase</keyword>
<reference evidence="4 5" key="1">
    <citation type="submission" date="2019-11" db="EMBL/GenBank/DDBJ databases">
        <title>Genome sequences of 17 halophilic strains isolated from different environments.</title>
        <authorList>
            <person name="Furrow R.E."/>
        </authorList>
    </citation>
    <scope>NUCLEOTIDE SEQUENCE [LARGE SCALE GENOMIC DNA]</scope>
    <source>
        <strain evidence="4 5">22511_23_Filter</strain>
    </source>
</reference>
<evidence type="ECO:0000256" key="2">
    <source>
        <dbReference type="ARBA" id="ARBA00022694"/>
    </source>
</evidence>
<dbReference type="GO" id="GO:0000049">
    <property type="term" value="F:tRNA binding"/>
    <property type="evidence" value="ECO:0007669"/>
    <property type="project" value="UniProtKB-KW"/>
</dbReference>
<evidence type="ECO:0000256" key="3">
    <source>
        <dbReference type="HAMAP-Rule" id="MF_01539"/>
    </source>
</evidence>
<feature type="binding site" evidence="3">
    <location>
        <position position="162"/>
    </location>
    <ligand>
        <name>ATP</name>
        <dbReference type="ChEBI" id="CHEBI:30616"/>
    </ligand>
</feature>
<feature type="binding site" evidence="3">
    <location>
        <begin position="7"/>
        <end position="20"/>
    </location>
    <ligand>
        <name>ATP</name>
        <dbReference type="ChEBI" id="CHEBI:30616"/>
    </ligand>
</feature>
<dbReference type="OrthoDB" id="9769796at2"/>
<evidence type="ECO:0000313" key="4">
    <source>
        <dbReference type="EMBL" id="MYL19077.1"/>
    </source>
</evidence>
<dbReference type="AlphaFoldDB" id="A0A845DYF6"/>
<comment type="subcellular location">
    <subcellularLocation>
        <location evidence="3">Cytoplasm</location>
    </subcellularLocation>
</comment>
<comment type="caution">
    <text evidence="3">Lacks conserved residue(s) required for the propagation of feature annotation.</text>
</comment>
<keyword evidence="2 3" id="KW-0819">tRNA processing</keyword>
<dbReference type="GO" id="GO:0006400">
    <property type="term" value="P:tRNA modification"/>
    <property type="evidence" value="ECO:0007669"/>
    <property type="project" value="UniProtKB-UniRule"/>
</dbReference>
<dbReference type="SUPFAM" id="SSF52374">
    <property type="entry name" value="Nucleotidylyl transferase"/>
    <property type="match status" value="1"/>
</dbReference>
<dbReference type="GO" id="GO:0016740">
    <property type="term" value="F:transferase activity"/>
    <property type="evidence" value="ECO:0007669"/>
    <property type="project" value="UniProtKB-KW"/>
</dbReference>
<organism evidence="4 5">
    <name type="scientific">Halobacillus litoralis</name>
    <dbReference type="NCBI Taxonomy" id="45668"/>
    <lineage>
        <taxon>Bacteria</taxon>
        <taxon>Bacillati</taxon>
        <taxon>Bacillota</taxon>
        <taxon>Bacilli</taxon>
        <taxon>Bacillales</taxon>
        <taxon>Bacillaceae</taxon>
        <taxon>Halobacillus</taxon>
    </lineage>
</organism>
<gene>
    <name evidence="3" type="primary">tmcAL</name>
    <name evidence="4" type="ORF">GLW04_04195</name>
</gene>
<keyword evidence="3" id="KW-0067">ATP-binding</keyword>
<name>A0A845DYF6_9BACI</name>
<dbReference type="EMBL" id="WMET01000001">
    <property type="protein sequence ID" value="MYL19077.1"/>
    <property type="molecule type" value="Genomic_DNA"/>
</dbReference>
<dbReference type="GO" id="GO:0016879">
    <property type="term" value="F:ligase activity, forming carbon-nitrogen bonds"/>
    <property type="evidence" value="ECO:0007669"/>
    <property type="project" value="UniProtKB-UniRule"/>
</dbReference>
<evidence type="ECO:0000313" key="5">
    <source>
        <dbReference type="Proteomes" id="UP000460949"/>
    </source>
</evidence>
<keyword evidence="3" id="KW-0963">Cytoplasm</keyword>
<dbReference type="GO" id="GO:0005737">
    <property type="term" value="C:cytoplasm"/>
    <property type="evidence" value="ECO:0007669"/>
    <property type="project" value="UniProtKB-SubCell"/>
</dbReference>
<dbReference type="Proteomes" id="UP000460949">
    <property type="component" value="Unassembled WGS sequence"/>
</dbReference>
<accession>A0A845DYF6</accession>
<keyword evidence="4" id="KW-0808">Transferase</keyword>
<proteinExistence type="inferred from homology"/>
<comment type="function">
    <text evidence="3">Catalyzes the formation of N(4)-acetylcytidine (ac(4)C) at the wobble position of elongator tRNA(Met), using acetate and ATP as substrates. First activates an acetate ion to form acetyladenylate (Ac-AMP) and then transfers the acetyl group to tRNA to form ac(4)C34.</text>
</comment>
<keyword evidence="3" id="KW-0547">Nucleotide-binding</keyword>
<evidence type="ECO:0000256" key="1">
    <source>
        <dbReference type="ARBA" id="ARBA00022598"/>
    </source>
</evidence>
<feature type="binding site" evidence="3">
    <location>
        <position position="187"/>
    </location>
    <ligand>
        <name>ATP</name>
        <dbReference type="ChEBI" id="CHEBI:30616"/>
    </ligand>
</feature>
<comment type="catalytic activity">
    <reaction evidence="3">
        <text>cytidine(34) in elongator tRNA(Met) + acetate + ATP = N(4)-acetylcytidine(34) in elongator tRNA(Met) + AMP + diphosphate</text>
        <dbReference type="Rhea" id="RHEA:58144"/>
        <dbReference type="Rhea" id="RHEA-COMP:10693"/>
        <dbReference type="Rhea" id="RHEA-COMP:10694"/>
        <dbReference type="ChEBI" id="CHEBI:30089"/>
        <dbReference type="ChEBI" id="CHEBI:30616"/>
        <dbReference type="ChEBI" id="CHEBI:33019"/>
        <dbReference type="ChEBI" id="CHEBI:74900"/>
        <dbReference type="ChEBI" id="CHEBI:82748"/>
        <dbReference type="ChEBI" id="CHEBI:456215"/>
    </reaction>
</comment>
<comment type="similarity">
    <text evidence="3">Belongs to the TmcAL family.</text>
</comment>
<protein>
    <recommendedName>
        <fullName evidence="3">tRNA(Met) cytidine acetate ligase</fullName>
        <ecNumber evidence="3">6.3.4.-</ecNumber>
    </recommendedName>
</protein>
<keyword evidence="3" id="KW-0820">tRNA-binding</keyword>